<dbReference type="Pfam" id="PF02481">
    <property type="entry name" value="DNA_processg_A"/>
    <property type="match status" value="1"/>
</dbReference>
<dbReference type="OrthoDB" id="9785707at2"/>
<dbReference type="PANTHER" id="PTHR43022:SF1">
    <property type="entry name" value="PROTEIN SMF"/>
    <property type="match status" value="1"/>
</dbReference>
<gene>
    <name evidence="3" type="ORF">CBP76_08885</name>
</gene>
<dbReference type="PANTHER" id="PTHR43022">
    <property type="entry name" value="PROTEIN SMF"/>
    <property type="match status" value="1"/>
</dbReference>
<evidence type="ECO:0000259" key="2">
    <source>
        <dbReference type="Pfam" id="PF02481"/>
    </source>
</evidence>
<sequence>MDPKIQLMLACLKIRHVGMQSVRRYLDTVIDAEDVLENFDLLKDSNVITMRNAVTSGILNQEIWKKYVDLSFEEGLKAEKKKIQIISYRDKNYPKNLLTLKRYPPVLYAKGNLDLLNHPRSVAIVGTRKPTFFGKEICLEISKRFTQIEDYVIISGLAKGCDTYAHQAAMETTKKTIAILASGLDQNVYPKQNQKMAEEIAETGGLLLSTNALGIKTMPHLLAARDEWQSGISDGTIAIETTLKGGTNIAMKQALIQNRPLAVVDYSHCFGEQSLQKIPQTLGNQKYLQEHCAFGIYSEKSFDDFERRMHEDHARRFW</sequence>
<comment type="similarity">
    <text evidence="1">Belongs to the DprA/Smf family.</text>
</comment>
<dbReference type="Gene3D" id="3.40.50.450">
    <property type="match status" value="1"/>
</dbReference>
<evidence type="ECO:0000313" key="4">
    <source>
        <dbReference type="Proteomes" id="UP000235649"/>
    </source>
</evidence>
<name>A0A2N7ASZ0_9LACO</name>
<keyword evidence="4" id="KW-1185">Reference proteome</keyword>
<comment type="caution">
    <text evidence="3">The sequence shown here is derived from an EMBL/GenBank/DDBJ whole genome shotgun (WGS) entry which is preliminary data.</text>
</comment>
<dbReference type="RefSeq" id="WP_102196545.1">
    <property type="nucleotide sequence ID" value="NZ_NIPR01000034.1"/>
</dbReference>
<dbReference type="SUPFAM" id="SSF102405">
    <property type="entry name" value="MCP/YpsA-like"/>
    <property type="match status" value="1"/>
</dbReference>
<dbReference type="AlphaFoldDB" id="A0A2N7ASZ0"/>
<proteinExistence type="inferred from homology"/>
<accession>A0A2N7ASZ0</accession>
<evidence type="ECO:0000256" key="1">
    <source>
        <dbReference type="ARBA" id="ARBA00006525"/>
    </source>
</evidence>
<dbReference type="GO" id="GO:0009294">
    <property type="term" value="P:DNA-mediated transformation"/>
    <property type="evidence" value="ECO:0007669"/>
    <property type="project" value="InterPro"/>
</dbReference>
<dbReference type="InterPro" id="IPR057666">
    <property type="entry name" value="DrpA_SLOG"/>
</dbReference>
<dbReference type="InterPro" id="IPR003488">
    <property type="entry name" value="DprA"/>
</dbReference>
<reference evidence="3 4" key="1">
    <citation type="submission" date="2017-05" db="EMBL/GenBank/DDBJ databases">
        <title>Lactobacillus nurukis nov., sp. nov., isolated from nuruk.</title>
        <authorList>
            <person name="Kim S.-J."/>
        </authorList>
    </citation>
    <scope>NUCLEOTIDE SEQUENCE [LARGE SCALE GENOMIC DNA]</scope>
    <source>
        <strain evidence="3 4">SYF10-1a</strain>
    </source>
</reference>
<evidence type="ECO:0000313" key="3">
    <source>
        <dbReference type="EMBL" id="PMD68805.1"/>
    </source>
</evidence>
<feature type="domain" description="Smf/DprA SLOG" evidence="2">
    <location>
        <begin position="85"/>
        <end position="266"/>
    </location>
</feature>
<dbReference type="Proteomes" id="UP000235649">
    <property type="component" value="Unassembled WGS sequence"/>
</dbReference>
<dbReference type="EMBL" id="NIPR01000034">
    <property type="protein sequence ID" value="PMD68805.1"/>
    <property type="molecule type" value="Genomic_DNA"/>
</dbReference>
<protein>
    <recommendedName>
        <fullName evidence="2">Smf/DprA SLOG domain-containing protein</fullName>
    </recommendedName>
</protein>
<organism evidence="3 4">
    <name type="scientific">Companilactobacillus nuruki</name>
    <dbReference type="NCBI Taxonomy" id="1993540"/>
    <lineage>
        <taxon>Bacteria</taxon>
        <taxon>Bacillati</taxon>
        <taxon>Bacillota</taxon>
        <taxon>Bacilli</taxon>
        <taxon>Lactobacillales</taxon>
        <taxon>Lactobacillaceae</taxon>
        <taxon>Companilactobacillus</taxon>
    </lineage>
</organism>